<dbReference type="PROSITE" id="PS51481">
    <property type="entry name" value="DHAK"/>
    <property type="match status" value="1"/>
</dbReference>
<dbReference type="Proteomes" id="UP000660729">
    <property type="component" value="Unassembled WGS sequence"/>
</dbReference>
<feature type="transmembrane region" description="Helical" evidence="8">
    <location>
        <begin position="489"/>
        <end position="510"/>
    </location>
</feature>
<feature type="transmembrane region" description="Helical" evidence="8">
    <location>
        <begin position="222"/>
        <end position="244"/>
    </location>
</feature>
<evidence type="ECO:0000256" key="2">
    <source>
        <dbReference type="ARBA" id="ARBA00008821"/>
    </source>
</evidence>
<keyword evidence="5 8" id="KW-1133">Transmembrane helix</keyword>
<feature type="transmembrane region" description="Helical" evidence="8">
    <location>
        <begin position="273"/>
        <end position="292"/>
    </location>
</feature>
<evidence type="ECO:0000259" key="9">
    <source>
        <dbReference type="PROSITE" id="PS51481"/>
    </source>
</evidence>
<accession>A0A8H6RYH5</accession>
<organism evidence="10 11">
    <name type="scientific">Pseudocercospora fuligena</name>
    <dbReference type="NCBI Taxonomy" id="685502"/>
    <lineage>
        <taxon>Eukaryota</taxon>
        <taxon>Fungi</taxon>
        <taxon>Dikarya</taxon>
        <taxon>Ascomycota</taxon>
        <taxon>Pezizomycotina</taxon>
        <taxon>Dothideomycetes</taxon>
        <taxon>Dothideomycetidae</taxon>
        <taxon>Mycosphaerellales</taxon>
        <taxon>Mycosphaerellaceae</taxon>
        <taxon>Pseudocercospora</taxon>
    </lineage>
</organism>
<dbReference type="GO" id="GO:0005886">
    <property type="term" value="C:plasma membrane"/>
    <property type="evidence" value="ECO:0007669"/>
    <property type="project" value="UniProtKB-ARBA"/>
</dbReference>
<dbReference type="GO" id="GO:0000324">
    <property type="term" value="C:fungal-type vacuole"/>
    <property type="evidence" value="ECO:0007669"/>
    <property type="project" value="TreeGrafter"/>
</dbReference>
<evidence type="ECO:0000313" key="11">
    <source>
        <dbReference type="Proteomes" id="UP000660729"/>
    </source>
</evidence>
<feature type="domain" description="DhaK" evidence="9">
    <location>
        <begin position="651"/>
        <end position="1003"/>
    </location>
</feature>
<gene>
    <name evidence="10" type="ORF">HII31_00270</name>
</gene>
<comment type="subcellular location">
    <subcellularLocation>
        <location evidence="1">Membrane</location>
        <topology evidence="1">Multi-pass membrane protein</topology>
    </subcellularLocation>
</comment>
<keyword evidence="4 8" id="KW-0812">Transmembrane</keyword>
<dbReference type="PROSITE" id="PS01116">
    <property type="entry name" value="XANTH_URACIL_PERMASE"/>
    <property type="match status" value="1"/>
</dbReference>
<dbReference type="EMBL" id="JABCIY010000001">
    <property type="protein sequence ID" value="KAF7198531.1"/>
    <property type="molecule type" value="Genomic_DNA"/>
</dbReference>
<feature type="transmembrane region" description="Helical" evidence="8">
    <location>
        <begin position="113"/>
        <end position="130"/>
    </location>
</feature>
<evidence type="ECO:0000256" key="4">
    <source>
        <dbReference type="ARBA" id="ARBA00022692"/>
    </source>
</evidence>
<evidence type="ECO:0000256" key="6">
    <source>
        <dbReference type="ARBA" id="ARBA00023136"/>
    </source>
</evidence>
<dbReference type="AlphaFoldDB" id="A0A8H6RYH5"/>
<dbReference type="GO" id="GO:0006071">
    <property type="term" value="P:glycerol metabolic process"/>
    <property type="evidence" value="ECO:0007669"/>
    <property type="project" value="InterPro"/>
</dbReference>
<dbReference type="Gene3D" id="3.30.1180.20">
    <property type="entry name" value="Dihydroxyacetone kinase, domain 2"/>
    <property type="match status" value="1"/>
</dbReference>
<dbReference type="PANTHER" id="PTHR42810">
    <property type="entry name" value="PURINE PERMEASE C1399.01C-RELATED"/>
    <property type="match status" value="1"/>
</dbReference>
<evidence type="ECO:0000256" key="3">
    <source>
        <dbReference type="ARBA" id="ARBA00022448"/>
    </source>
</evidence>
<dbReference type="OrthoDB" id="1641903at2759"/>
<feature type="region of interest" description="Disordered" evidence="7">
    <location>
        <begin position="1"/>
        <end position="27"/>
    </location>
</feature>
<evidence type="ECO:0000256" key="7">
    <source>
        <dbReference type="SAM" id="MobiDB-lite"/>
    </source>
</evidence>
<protein>
    <submittedName>
        <fullName evidence="10">Purine permease</fullName>
    </submittedName>
</protein>
<sequence length="1005" mass="107273">MSSPEYVKDDHPDQIGPNTAPKQSFSDRGRRIVKACTTKDGLVGNYDYKFLFTPNLPFLKKQRRSAPFFGLHDRMPVLLGLLLGLQHSLAMLAGIITPPIILSGSANLTGEQQSYLVSTSLIVCAILSSIQISRFHIWKTPYYVGTGLISVVGTSFATIPVATGALSQMYDIGMCPTAADGTKLPCPRGYGAILGTQCVCALLEILMSFMPPKALKRIFPPLVTGPTVLLIGVKLITTGMANWAGGSGDCSSRPETGIYQLCPNINAPHALPWGSAEFIGLGFLVFVTIILCERFGSPIMKSCAVVLGLLVGCIVAAACGYFDRSGIDAAPVASFIWVHTFSLSVYGPIVLPLLAVYVVLAMEAIGDITATCDVSKLQVDGPMFDSRIQGGVLADGINGILAGLVTITPMSVFAQNNGVIALTRCANRKAGYACCFWLLIMGIFAKFAAALVAIPSAVLGGMTTFLFASVAASGIRIISTMPFTRRNRFILAAALAVGFGATLQPTWFSYVFTYSGDNRALLGFFNAIELVMETGFAVAGFLALILNLVLPEEIEDEDAPELTANNADEEDDREEWDRINATKKGDQGEGEVKALWRHRGSLLLLALTPLQAHKNGNAWLPLYANQEALTMATETATKPPPAKETFHFINDPTDAINEALTGLTHLKPGLSYNAEYKVLYRNDLPTFSESHVTTIGFAGGGHEPMFGGFVGSNYLSAYVSGNIFASPTAAQIFEAIKMCQPTNGKSMGTLVVCGNYTGDILNAGLAITRAQAAGYKVHFCPVGDDVAVGRKKGGKVGRRGLSGHLVALKSACALAERGESLERVAEVMEYVAGNVGTIGVAFDRVALPNATLTDLQTLPPATIELGMGAHGEPGLQQISPVPTPEALTSQMLDLLLDVSDKDRAFIPFSSSTNPKTDGEVVLLLNSLGSTSDEVLARFAELAKVELEKRGFTVRRLTLGPLVTSLKMSGFGITIWRLPPDSGEAMDRKLAVDLWDSPVDVVAWRQ</sequence>
<dbReference type="Gene3D" id="3.40.50.10440">
    <property type="entry name" value="Dihydroxyacetone kinase, domain 1"/>
    <property type="match status" value="1"/>
</dbReference>
<feature type="transmembrane region" description="Helical" evidence="8">
    <location>
        <begin position="457"/>
        <end position="477"/>
    </location>
</feature>
<keyword evidence="11" id="KW-1185">Reference proteome</keyword>
<evidence type="ECO:0000256" key="8">
    <source>
        <dbReference type="SAM" id="Phobius"/>
    </source>
</evidence>
<feature type="compositionally biased region" description="Basic and acidic residues" evidence="7">
    <location>
        <begin position="1"/>
        <end position="13"/>
    </location>
</feature>
<dbReference type="GO" id="GO:0042907">
    <property type="term" value="F:xanthine transmembrane transporter activity"/>
    <property type="evidence" value="ECO:0007669"/>
    <property type="project" value="TreeGrafter"/>
</dbReference>
<dbReference type="FunFam" id="3.40.50.10440:FF:000001">
    <property type="entry name" value="Dihydroxyacetone kinase, DhaK subunit"/>
    <property type="match status" value="1"/>
</dbReference>
<dbReference type="Pfam" id="PF00860">
    <property type="entry name" value="Xan_ur_permease"/>
    <property type="match status" value="1"/>
</dbReference>
<dbReference type="NCBIfam" id="TIGR00801">
    <property type="entry name" value="ncs2"/>
    <property type="match status" value="1"/>
</dbReference>
<keyword evidence="6 8" id="KW-0472">Membrane</keyword>
<dbReference type="InterPro" id="IPR004006">
    <property type="entry name" value="DhaK_dom"/>
</dbReference>
<feature type="transmembrane region" description="Helical" evidence="8">
    <location>
        <begin position="304"/>
        <end position="323"/>
    </location>
</feature>
<feature type="transmembrane region" description="Helical" evidence="8">
    <location>
        <begin position="77"/>
        <end position="101"/>
    </location>
</feature>
<dbReference type="Pfam" id="PF02733">
    <property type="entry name" value="Dak1"/>
    <property type="match status" value="1"/>
</dbReference>
<comment type="similarity">
    <text evidence="2">Belongs to the nucleobase:cation symporter-2 (NCS2) (TC 2.A.40) family.</text>
</comment>
<feature type="non-terminal residue" evidence="10">
    <location>
        <position position="1005"/>
    </location>
</feature>
<dbReference type="GO" id="GO:0004371">
    <property type="term" value="F:glycerone kinase activity"/>
    <property type="evidence" value="ECO:0007669"/>
    <property type="project" value="InterPro"/>
</dbReference>
<feature type="transmembrane region" description="Helical" evidence="8">
    <location>
        <begin position="335"/>
        <end position="360"/>
    </location>
</feature>
<dbReference type="InterPro" id="IPR006042">
    <property type="entry name" value="Xan_ur_permease"/>
</dbReference>
<comment type="caution">
    <text evidence="10">The sequence shown here is derived from an EMBL/GenBank/DDBJ whole genome shotgun (WGS) entry which is preliminary data.</text>
</comment>
<evidence type="ECO:0000313" key="10">
    <source>
        <dbReference type="EMBL" id="KAF7198531.1"/>
    </source>
</evidence>
<reference evidence="10" key="1">
    <citation type="submission" date="2020-04" db="EMBL/GenBank/DDBJ databases">
        <title>Draft genome resource of the tomato pathogen Pseudocercospora fuligena.</title>
        <authorList>
            <person name="Zaccaron A."/>
        </authorList>
    </citation>
    <scope>NUCLEOTIDE SEQUENCE</scope>
    <source>
        <strain evidence="10">PF001</strain>
    </source>
</reference>
<dbReference type="PANTHER" id="PTHR42810:SF2">
    <property type="entry name" value="PURINE PERMEASE C1399.01C-RELATED"/>
    <property type="match status" value="1"/>
</dbReference>
<dbReference type="SUPFAM" id="SSF82549">
    <property type="entry name" value="DAK1/DegV-like"/>
    <property type="match status" value="1"/>
</dbReference>
<proteinExistence type="inferred from homology"/>
<feature type="transmembrane region" description="Helical" evidence="8">
    <location>
        <begin position="430"/>
        <end position="451"/>
    </location>
</feature>
<dbReference type="InterPro" id="IPR006043">
    <property type="entry name" value="NCS2"/>
</dbReference>
<keyword evidence="3" id="KW-0813">Transport</keyword>
<evidence type="ECO:0000256" key="1">
    <source>
        <dbReference type="ARBA" id="ARBA00004141"/>
    </source>
</evidence>
<feature type="transmembrane region" description="Helical" evidence="8">
    <location>
        <begin position="142"/>
        <end position="170"/>
    </location>
</feature>
<evidence type="ECO:0000256" key="5">
    <source>
        <dbReference type="ARBA" id="ARBA00022989"/>
    </source>
</evidence>
<feature type="transmembrane region" description="Helical" evidence="8">
    <location>
        <begin position="190"/>
        <end position="210"/>
    </location>
</feature>
<name>A0A8H6RYH5_9PEZI</name>